<dbReference type="PROSITE" id="PS51832">
    <property type="entry name" value="HD_GYP"/>
    <property type="match status" value="1"/>
</dbReference>
<keyword evidence="3" id="KW-1185">Reference proteome</keyword>
<sequence length="386" mass="44288">MDSIYYKLTGLYELLNKRVSIEDTLEHLHKTFNEHIPFDRLCIALLDKDGNIYSQNVYTNYEPTLKKGYLISLNNTSLNKVITQMKERVIHNYDEYSIGNSNSESNKLILEENIKSSIACPLITNDTSFGALIFSSKMKNIYNEKHLEIAKTISNHMAIMIEKNLLMDDLILSAVTGFARLVEAKDCDTGFHLNRMQNYSKIIATELQKNYKYKDVIDVDFIEDILRYSPLHDIGKVGIADGILLKPGKLTPEEFEVIKRHTIIGSEVLKNASNHLLRRGKHFFDMGIEIALYHHEKYNGKGYPFGLKAEEIPLSARIVMVADVFDALTSRRVYKDASSFEDSLNIIIDESGISFDPDIVQALISCKCKIIEVYQMYNEQFDIDRR</sequence>
<comment type="caution">
    <text evidence="2">The sequence shown here is derived from an EMBL/GenBank/DDBJ whole genome shotgun (WGS) entry which is preliminary data.</text>
</comment>
<proteinExistence type="predicted"/>
<feature type="domain" description="HD-GYP" evidence="1">
    <location>
        <begin position="167"/>
        <end position="379"/>
    </location>
</feature>
<evidence type="ECO:0000313" key="2">
    <source>
        <dbReference type="EMBL" id="OEH84152.1"/>
    </source>
</evidence>
<dbReference type="CDD" id="cd00077">
    <property type="entry name" value="HDc"/>
    <property type="match status" value="1"/>
</dbReference>
<dbReference type="AlphaFoldDB" id="A0A1E5L1X0"/>
<dbReference type="OrthoDB" id="9759601at2"/>
<dbReference type="PANTHER" id="PTHR45228:SF8">
    <property type="entry name" value="TWO-COMPONENT RESPONSE REGULATOR-RELATED"/>
    <property type="match status" value="1"/>
</dbReference>
<dbReference type="Gene3D" id="1.10.3210.10">
    <property type="entry name" value="Hypothetical protein af1432"/>
    <property type="match status" value="1"/>
</dbReference>
<dbReference type="Proteomes" id="UP000095255">
    <property type="component" value="Unassembled WGS sequence"/>
</dbReference>
<dbReference type="InterPro" id="IPR003607">
    <property type="entry name" value="HD/PDEase_dom"/>
</dbReference>
<name>A0A1E5L1X0_9FIRM</name>
<dbReference type="InterPro" id="IPR003018">
    <property type="entry name" value="GAF"/>
</dbReference>
<accession>A0A1E5L1X0</accession>
<gene>
    <name evidence="2" type="ORF">BHU72_12150</name>
</gene>
<dbReference type="EMBL" id="MJAT01000040">
    <property type="protein sequence ID" value="OEH84152.1"/>
    <property type="molecule type" value="Genomic_DNA"/>
</dbReference>
<dbReference type="SUPFAM" id="SSF109604">
    <property type="entry name" value="HD-domain/PDEase-like"/>
    <property type="match status" value="1"/>
</dbReference>
<dbReference type="PANTHER" id="PTHR45228">
    <property type="entry name" value="CYCLIC DI-GMP PHOSPHODIESTERASE TM_0186-RELATED"/>
    <property type="match status" value="1"/>
</dbReference>
<dbReference type="STRING" id="1390249.BHU72_12150"/>
<dbReference type="SUPFAM" id="SSF55781">
    <property type="entry name" value="GAF domain-like"/>
    <property type="match status" value="1"/>
</dbReference>
<evidence type="ECO:0000313" key="3">
    <source>
        <dbReference type="Proteomes" id="UP000095255"/>
    </source>
</evidence>
<dbReference type="InterPro" id="IPR052020">
    <property type="entry name" value="Cyclic_di-GMP/3'3'-cGAMP_PDE"/>
</dbReference>
<reference evidence="2 3" key="1">
    <citation type="submission" date="2016-09" db="EMBL/GenBank/DDBJ databases">
        <title>Desulfuribacillus arsenicus sp. nov., an obligately anaerobic, dissimilatory arsenic- and antimonate-reducing bacterium isolated from anoxic sediments.</title>
        <authorList>
            <person name="Abin C.A."/>
            <person name="Hollibaugh J.T."/>
        </authorList>
    </citation>
    <scope>NUCLEOTIDE SEQUENCE [LARGE SCALE GENOMIC DNA]</scope>
    <source>
        <strain evidence="2 3">MLFW-2</strain>
    </source>
</reference>
<dbReference type="Pfam" id="PF13185">
    <property type="entry name" value="GAF_2"/>
    <property type="match status" value="1"/>
</dbReference>
<dbReference type="Pfam" id="PF13487">
    <property type="entry name" value="HD_5"/>
    <property type="match status" value="1"/>
</dbReference>
<evidence type="ECO:0000259" key="1">
    <source>
        <dbReference type="PROSITE" id="PS51832"/>
    </source>
</evidence>
<dbReference type="InterPro" id="IPR037522">
    <property type="entry name" value="HD_GYP_dom"/>
</dbReference>
<dbReference type="InterPro" id="IPR029016">
    <property type="entry name" value="GAF-like_dom_sf"/>
</dbReference>
<organism evidence="2 3">
    <name type="scientific">Desulfuribacillus stibiiarsenatis</name>
    <dbReference type="NCBI Taxonomy" id="1390249"/>
    <lineage>
        <taxon>Bacteria</taxon>
        <taxon>Bacillati</taxon>
        <taxon>Bacillota</taxon>
        <taxon>Desulfuribacillia</taxon>
        <taxon>Desulfuribacillales</taxon>
        <taxon>Desulfuribacillaceae</taxon>
        <taxon>Desulfuribacillus</taxon>
    </lineage>
</organism>
<dbReference type="RefSeq" id="WP_069703389.1">
    <property type="nucleotide sequence ID" value="NZ_MJAT01000040.1"/>
</dbReference>
<dbReference type="Gene3D" id="3.30.450.40">
    <property type="match status" value="1"/>
</dbReference>
<protein>
    <recommendedName>
        <fullName evidence="1">HD-GYP domain-containing protein</fullName>
    </recommendedName>
</protein>